<feature type="non-terminal residue" evidence="1">
    <location>
        <position position="226"/>
    </location>
</feature>
<sequence length="226" mass="24406">MADLLISASDCGNRGLAWNDWYPSDSKYAGSYASGDYWRQEGSGDSYNYTPPGVHLILSDTQDLDPSTPTPENLLRINDSSGTDIPGEYENSAGASLFSGDLIFAEKDTRLNGVLPRNLSIVSGGDIYVDSNIYTNGHSLALLAKENVLFNTTHRWVMGYEGGDNWTDPANLIGVTDGGVAQVQINIGERKEQILNFGGSISAQIVTTDRIILRGCAYSVGEDNIL</sequence>
<dbReference type="EMBL" id="BARV01034039">
    <property type="protein sequence ID" value="GAI56438.1"/>
    <property type="molecule type" value="Genomic_DNA"/>
</dbReference>
<evidence type="ECO:0000313" key="1">
    <source>
        <dbReference type="EMBL" id="GAI56438.1"/>
    </source>
</evidence>
<accession>X1PKR2</accession>
<name>X1PKR2_9ZZZZ</name>
<reference evidence="1" key="1">
    <citation type="journal article" date="2014" name="Front. Microbiol.">
        <title>High frequency of phylogenetically diverse reductive dehalogenase-homologous genes in deep subseafloor sedimentary metagenomes.</title>
        <authorList>
            <person name="Kawai M."/>
            <person name="Futagami T."/>
            <person name="Toyoda A."/>
            <person name="Takaki Y."/>
            <person name="Nishi S."/>
            <person name="Hori S."/>
            <person name="Arai W."/>
            <person name="Tsubouchi T."/>
            <person name="Morono Y."/>
            <person name="Uchiyama I."/>
            <person name="Ito T."/>
            <person name="Fujiyama A."/>
            <person name="Inagaki F."/>
            <person name="Takami H."/>
        </authorList>
    </citation>
    <scope>NUCLEOTIDE SEQUENCE</scope>
    <source>
        <strain evidence="1">Expedition CK06-06</strain>
    </source>
</reference>
<proteinExistence type="predicted"/>
<organism evidence="1">
    <name type="scientific">marine sediment metagenome</name>
    <dbReference type="NCBI Taxonomy" id="412755"/>
    <lineage>
        <taxon>unclassified sequences</taxon>
        <taxon>metagenomes</taxon>
        <taxon>ecological metagenomes</taxon>
    </lineage>
</organism>
<comment type="caution">
    <text evidence="1">The sequence shown here is derived from an EMBL/GenBank/DDBJ whole genome shotgun (WGS) entry which is preliminary data.</text>
</comment>
<protein>
    <submittedName>
        <fullName evidence="1">Uncharacterized protein</fullName>
    </submittedName>
</protein>
<gene>
    <name evidence="1" type="ORF">S06H3_53394</name>
</gene>
<dbReference type="AlphaFoldDB" id="X1PKR2"/>